<dbReference type="SUPFAM" id="SSF48425">
    <property type="entry name" value="Sec7 domain"/>
    <property type="match status" value="1"/>
</dbReference>
<evidence type="ECO:0000313" key="3">
    <source>
        <dbReference type="EMBL" id="KAK1737469.1"/>
    </source>
</evidence>
<dbReference type="Proteomes" id="UP001224775">
    <property type="component" value="Unassembled WGS sequence"/>
</dbReference>
<keyword evidence="4" id="KW-1185">Reference proteome</keyword>
<dbReference type="GO" id="GO:0012505">
    <property type="term" value="C:endomembrane system"/>
    <property type="evidence" value="ECO:0007669"/>
    <property type="project" value="UniProtKB-ARBA"/>
</dbReference>
<name>A0AAD8Y0Q1_9STRA</name>
<organism evidence="3 4">
    <name type="scientific">Skeletonema marinoi</name>
    <dbReference type="NCBI Taxonomy" id="267567"/>
    <lineage>
        <taxon>Eukaryota</taxon>
        <taxon>Sar</taxon>
        <taxon>Stramenopiles</taxon>
        <taxon>Ochrophyta</taxon>
        <taxon>Bacillariophyta</taxon>
        <taxon>Coscinodiscophyceae</taxon>
        <taxon>Thalassiosirophycidae</taxon>
        <taxon>Thalassiosirales</taxon>
        <taxon>Skeletonemataceae</taxon>
        <taxon>Skeletonema</taxon>
        <taxon>Skeletonema marinoi-dohrnii complex</taxon>
    </lineage>
</organism>
<dbReference type="Pfam" id="PF01369">
    <property type="entry name" value="Sec7"/>
    <property type="match status" value="1"/>
</dbReference>
<protein>
    <submittedName>
        <fullName evidence="3">Guanine nucleotide exchange factor</fullName>
    </submittedName>
</protein>
<dbReference type="Gene3D" id="1.10.1000.11">
    <property type="entry name" value="Arf Nucleotide-binding Site Opener,domain 2"/>
    <property type="match status" value="1"/>
</dbReference>
<dbReference type="GO" id="GO:0005085">
    <property type="term" value="F:guanyl-nucleotide exchange factor activity"/>
    <property type="evidence" value="ECO:0007669"/>
    <property type="project" value="InterPro"/>
</dbReference>
<accession>A0AAD8Y0Q1</accession>
<dbReference type="InterPro" id="IPR035999">
    <property type="entry name" value="Sec7_dom_sf"/>
</dbReference>
<feature type="region of interest" description="Disordered" evidence="1">
    <location>
        <begin position="378"/>
        <end position="419"/>
    </location>
</feature>
<dbReference type="EMBL" id="JATAAI010000025">
    <property type="protein sequence ID" value="KAK1737469.1"/>
    <property type="molecule type" value="Genomic_DNA"/>
</dbReference>
<feature type="compositionally biased region" description="Basic residues" evidence="1">
    <location>
        <begin position="183"/>
        <end position="198"/>
    </location>
</feature>
<sequence>MDPPTTSSSYSSQAHRNEKSVTGHQHNDDHTTATLTIATTKSPRRNDHASPSKRSPQLLSMSQNNNNASNKPNRMIPQQHTNNNHHYKSRNAAKIIKGEIHNLCLTMRSDPRYYTNSSSTSTSYNKANNGSDAAVMMRRSRFEYEDCHPILMGLRNLHDLLSVMEVDGIFSLSSSLNGAGNNGKHKKNKQSQRKKNQKVKNDQQQSRAAAAALTTQINAVTFVSPFTQAVCSPDITAKTTGAALSSLHKFILYGFIGGHHDAAGSSGYNNNSSNIGLQYAGDEYGMEEGGMGLSPFPSSEGETVIGQSITLIAECIRQCSFEDYSYWNSGNNADGSSVSSGGGVFSFWSRSGDDANNNAIDGVASMDESLKNNGNIKHELPSFLTQPRRQTGGKGSGSNSSTPSRKKKKKQSTNRTHNIQHQDVILKLLSLSVQVLRCPAGRQYLSPKDIVGIFDTCLHVAINIAGENDSLLRSAAADALSHCVIVVFGMRGERGSISHRPGGRKSCSYDNSGDESYDESDSDDDWGERDPTDECTNDDSSDSDDDDDANEVTSQSSDAMDNEQRGNSVRVEGNESNKAGNNNHDDDDDDELALVPIMHRLATLSDPLIHEDETCVLALTLINIALETMSDVDALSVRYPRLLSIMQNDLCRNLLRLSTSNDLTILGLALRVIFNLFNGIKDHLKVQLEVFLTSVHLRVLSFSVSPQTHERAWACSPERRELALESLLEFCREPMLMADLYLNYDCDMNCTNLFETICATLSKLANPEQNHEAVIDGNKYDGGTNSIDELTTKPKLTILNRLALEGILTVIDAIARKCRSSPKFNISSASDIDPSNNDTDPLTLPSPPDSGNSDFLGNTLYIRSDSQHESFEFDYNGDSNNSDASESGIGWSTAQNILRERKIQKRRLAKAATEFNERSRDKEWIKEAECVGVLPTPATPSCVALFLYSTPKLDKAKIGLYLSKGPKDKYPFHSEVLGEFASLFDFDGMSFSDALRSFLSRFRLPGEAQCIDRLMESFANRLYEVSNSVESGGEDDQAVEKTMLDPPSTNESGNRSGTLDPPAAEEEASVSFPFKSADAAFILSFSTIMLNTDLHNPNMKDEKRMTLEQFIRNNRGINDGNDLPVDFLTNLYYEIKNDEIQVKQDLLQDGVNNFDGLLASASGVAQPFFTSSNSTHHSLSQVGIHERDMFVSISSAAIEAISAVYVDSWDDALVVKALDGLRNCAFVAAYFGLGSIFNQVLEMMLGFGQDYVASVATFMYSEVGKDKEFGRVESELAARGIPPLPQSFLRKLKNDVRRRSIVLDVIDADGSAAHRGLLSLDCALALSRDHLVAVDEAWPILLDVIFALREVEVLPASLSDLDDFADSRGNPLPPSSFARDCKGRVNAYRESLAPVQSTEKGFWRSIFGSSQSSTEPSIHSNDSHDEFPLYEALERIAGNAQLGNIIAKTDDMELAKRILFALFDSMIPDEDDAEALSDPLFENNAVFVLELSARFLISNRNNAAELYPIFLSKFELLLSPKPGQDPHENILGLKFPYVLERIIVTVLRSCIHFFDIENNRLRDELNRSLRLLTKLPSDYLHEVSDRLGCGSAIILRGCFFLFDERAEDWSIIKCLLDLAAQDTSGRGFVFDGIASVIDSIDYTLPGTEVFNDSNELQLSQCGVEVIASLLLRYRDGSYEGDLSFRVPAMSYITKVYSYSQHFGASNEVSSDDMPAKNETMLQEYEFHTMVTAIYNDACLSEDDNIAKRGFESLQGIVLSTKVESIPVGKWLNFLDMVASNSPSISVQAARISSLGLIGRLFLTLMPELCNDKENWSQLEDFTISSAARVNENLRAGRATALFETTVETITNAVNVLQIAKQVSMATPEGESFCAWVSETLLYELEQVGACGGVTNRLE</sequence>
<feature type="compositionally biased region" description="Basic and acidic residues" evidence="1">
    <location>
        <begin position="15"/>
        <end position="31"/>
    </location>
</feature>
<dbReference type="CDD" id="cd00171">
    <property type="entry name" value="Sec7"/>
    <property type="match status" value="1"/>
</dbReference>
<dbReference type="GO" id="GO:0032012">
    <property type="term" value="P:regulation of ARF protein signal transduction"/>
    <property type="evidence" value="ECO:0007669"/>
    <property type="project" value="InterPro"/>
</dbReference>
<evidence type="ECO:0000259" key="2">
    <source>
        <dbReference type="PROSITE" id="PS50190"/>
    </source>
</evidence>
<dbReference type="PANTHER" id="PTHR10663:SF388">
    <property type="entry name" value="GOLGI-SPECIFIC BREFELDIN A-RESISTANCE GUANINE NUCLEOTIDE EXCHANGE FACTOR 1"/>
    <property type="match status" value="1"/>
</dbReference>
<feature type="compositionally biased region" description="Polar residues" evidence="1">
    <location>
        <begin position="1"/>
        <end position="14"/>
    </location>
</feature>
<evidence type="ECO:0000256" key="1">
    <source>
        <dbReference type="SAM" id="MobiDB-lite"/>
    </source>
</evidence>
<dbReference type="Pfam" id="PF12783">
    <property type="entry name" value="Sec7-like_HUS"/>
    <property type="match status" value="1"/>
</dbReference>
<dbReference type="Gene3D" id="1.10.220.20">
    <property type="match status" value="1"/>
</dbReference>
<dbReference type="SMART" id="SM00222">
    <property type="entry name" value="Sec7"/>
    <property type="match status" value="1"/>
</dbReference>
<feature type="region of interest" description="Disordered" evidence="1">
    <location>
        <begin position="1"/>
        <end position="85"/>
    </location>
</feature>
<dbReference type="InterPro" id="IPR032691">
    <property type="entry name" value="Mon2/Sec7/BIG1-like_HUS"/>
</dbReference>
<feature type="compositionally biased region" description="Low complexity" evidence="1">
    <location>
        <begin position="55"/>
        <end position="73"/>
    </location>
</feature>
<comment type="caution">
    <text evidence="3">The sequence shown here is derived from an EMBL/GenBank/DDBJ whole genome shotgun (WGS) entry which is preliminary data.</text>
</comment>
<feature type="compositionally biased region" description="Polar residues" evidence="1">
    <location>
        <begin position="1047"/>
        <end position="1057"/>
    </location>
</feature>
<feature type="region of interest" description="Disordered" evidence="1">
    <location>
        <begin position="826"/>
        <end position="850"/>
    </location>
</feature>
<dbReference type="GO" id="GO:0016192">
    <property type="term" value="P:vesicle-mediated transport"/>
    <property type="evidence" value="ECO:0007669"/>
    <property type="project" value="UniProtKB-ARBA"/>
</dbReference>
<feature type="region of interest" description="Disordered" evidence="1">
    <location>
        <begin position="1029"/>
        <end position="1067"/>
    </location>
</feature>
<dbReference type="GO" id="GO:0005737">
    <property type="term" value="C:cytoplasm"/>
    <property type="evidence" value="ECO:0007669"/>
    <property type="project" value="UniProtKB-ARBA"/>
</dbReference>
<feature type="compositionally biased region" description="Acidic residues" evidence="1">
    <location>
        <begin position="512"/>
        <end position="550"/>
    </location>
</feature>
<feature type="region of interest" description="Disordered" evidence="1">
    <location>
        <begin position="494"/>
        <end position="590"/>
    </location>
</feature>
<dbReference type="PROSITE" id="PS50190">
    <property type="entry name" value="SEC7"/>
    <property type="match status" value="1"/>
</dbReference>
<feature type="compositionally biased region" description="Polar residues" evidence="1">
    <location>
        <begin position="826"/>
        <end position="837"/>
    </location>
</feature>
<reference evidence="3" key="1">
    <citation type="submission" date="2023-06" db="EMBL/GenBank/DDBJ databases">
        <title>Survivors Of The Sea: Transcriptome response of Skeletonema marinoi to long-term dormancy.</title>
        <authorList>
            <person name="Pinder M.I.M."/>
            <person name="Kourtchenko O."/>
            <person name="Robertson E.K."/>
            <person name="Larsson T."/>
            <person name="Maumus F."/>
            <person name="Osuna-Cruz C.M."/>
            <person name="Vancaester E."/>
            <person name="Stenow R."/>
            <person name="Vandepoele K."/>
            <person name="Ploug H."/>
            <person name="Bruchert V."/>
            <person name="Godhe A."/>
            <person name="Topel M."/>
        </authorList>
    </citation>
    <scope>NUCLEOTIDE SEQUENCE</scope>
    <source>
        <strain evidence="3">R05AC</strain>
    </source>
</reference>
<dbReference type="InterPro" id="IPR023394">
    <property type="entry name" value="Sec7_C_sf"/>
</dbReference>
<feature type="region of interest" description="Disordered" evidence="1">
    <location>
        <begin position="177"/>
        <end position="207"/>
    </location>
</feature>
<feature type="domain" description="SEC7" evidence="2">
    <location>
        <begin position="897"/>
        <end position="1138"/>
    </location>
</feature>
<dbReference type="PANTHER" id="PTHR10663">
    <property type="entry name" value="GUANYL-NUCLEOTIDE EXCHANGE FACTOR"/>
    <property type="match status" value="1"/>
</dbReference>
<proteinExistence type="predicted"/>
<gene>
    <name evidence="3" type="ORF">QTG54_011755</name>
</gene>
<dbReference type="InterPro" id="IPR000904">
    <property type="entry name" value="Sec7_dom"/>
</dbReference>
<evidence type="ECO:0000313" key="4">
    <source>
        <dbReference type="Proteomes" id="UP001224775"/>
    </source>
</evidence>